<reference evidence="2 3" key="1">
    <citation type="submission" date="2022-05" db="EMBL/GenBank/DDBJ databases">
        <authorList>
            <consortium name="Genoscope - CEA"/>
            <person name="William W."/>
        </authorList>
    </citation>
    <scope>NUCLEOTIDE SEQUENCE [LARGE SCALE GENOMIC DNA]</scope>
</reference>
<name>A0ABN8QTL0_9CNID</name>
<dbReference type="InterPro" id="IPR003961">
    <property type="entry name" value="FN3_dom"/>
</dbReference>
<proteinExistence type="predicted"/>
<dbReference type="Proteomes" id="UP001159405">
    <property type="component" value="Unassembled WGS sequence"/>
</dbReference>
<evidence type="ECO:0000313" key="2">
    <source>
        <dbReference type="EMBL" id="CAH3169787.1"/>
    </source>
</evidence>
<dbReference type="CDD" id="cd00063">
    <property type="entry name" value="FN3"/>
    <property type="match status" value="1"/>
</dbReference>
<gene>
    <name evidence="2" type="ORF">PLOB_00010394</name>
</gene>
<dbReference type="InterPro" id="IPR013783">
    <property type="entry name" value="Ig-like_fold"/>
</dbReference>
<protein>
    <recommendedName>
        <fullName evidence="1">Fibronectin type-III domain-containing protein</fullName>
    </recommendedName>
</protein>
<keyword evidence="3" id="KW-1185">Reference proteome</keyword>
<sequence>PSVAPSGLRVSRLQFSELKVQWNPIPQHCANGRLLGYVVIYQEYPYWYSTQKVNSSSPDVNMLVLSGFKAARSYRVWVAGFTHAGTGPQSSPYYVTTGKLNKST</sequence>
<dbReference type="SMART" id="SM00060">
    <property type="entry name" value="FN3"/>
    <property type="match status" value="1"/>
</dbReference>
<dbReference type="EMBL" id="CALNXK010000152">
    <property type="protein sequence ID" value="CAH3169787.1"/>
    <property type="molecule type" value="Genomic_DNA"/>
</dbReference>
<dbReference type="SUPFAM" id="SSF49265">
    <property type="entry name" value="Fibronectin type III"/>
    <property type="match status" value="1"/>
</dbReference>
<evidence type="ECO:0000313" key="3">
    <source>
        <dbReference type="Proteomes" id="UP001159405"/>
    </source>
</evidence>
<evidence type="ECO:0000259" key="1">
    <source>
        <dbReference type="PROSITE" id="PS50853"/>
    </source>
</evidence>
<comment type="caution">
    <text evidence="2">The sequence shown here is derived from an EMBL/GenBank/DDBJ whole genome shotgun (WGS) entry which is preliminary data.</text>
</comment>
<feature type="domain" description="Fibronectin type-III" evidence="1">
    <location>
        <begin position="4"/>
        <end position="100"/>
    </location>
</feature>
<dbReference type="Gene3D" id="2.60.40.10">
    <property type="entry name" value="Immunoglobulins"/>
    <property type="match status" value="1"/>
</dbReference>
<feature type="non-terminal residue" evidence="2">
    <location>
        <position position="1"/>
    </location>
</feature>
<organism evidence="2 3">
    <name type="scientific">Porites lobata</name>
    <dbReference type="NCBI Taxonomy" id="104759"/>
    <lineage>
        <taxon>Eukaryota</taxon>
        <taxon>Metazoa</taxon>
        <taxon>Cnidaria</taxon>
        <taxon>Anthozoa</taxon>
        <taxon>Hexacorallia</taxon>
        <taxon>Scleractinia</taxon>
        <taxon>Fungiina</taxon>
        <taxon>Poritidae</taxon>
        <taxon>Porites</taxon>
    </lineage>
</organism>
<dbReference type="PROSITE" id="PS50853">
    <property type="entry name" value="FN3"/>
    <property type="match status" value="1"/>
</dbReference>
<dbReference type="InterPro" id="IPR036116">
    <property type="entry name" value="FN3_sf"/>
</dbReference>
<accession>A0ABN8QTL0</accession>
<dbReference type="Pfam" id="PF00041">
    <property type="entry name" value="fn3"/>
    <property type="match status" value="1"/>
</dbReference>